<comment type="caution">
    <text evidence="2">The sequence shown here is derived from an EMBL/GenBank/DDBJ whole genome shotgun (WGS) entry which is preliminary data.</text>
</comment>
<dbReference type="Pfam" id="PF01814">
    <property type="entry name" value="Hemerythrin"/>
    <property type="match status" value="1"/>
</dbReference>
<name>A0A2T0Q1M2_9ACTN</name>
<organism evidence="2 3">
    <name type="scientific">Allonocardiopsis opalescens</name>
    <dbReference type="NCBI Taxonomy" id="1144618"/>
    <lineage>
        <taxon>Bacteria</taxon>
        <taxon>Bacillati</taxon>
        <taxon>Actinomycetota</taxon>
        <taxon>Actinomycetes</taxon>
        <taxon>Streptosporangiales</taxon>
        <taxon>Allonocardiopsis</taxon>
    </lineage>
</organism>
<dbReference type="CDD" id="cd12108">
    <property type="entry name" value="Hr-like"/>
    <property type="match status" value="1"/>
</dbReference>
<dbReference type="RefSeq" id="WP_106247188.1">
    <property type="nucleotide sequence ID" value="NZ_PVZC01000005.1"/>
</dbReference>
<dbReference type="OrthoDB" id="8225825at2"/>
<evidence type="ECO:0000313" key="3">
    <source>
        <dbReference type="Proteomes" id="UP000237846"/>
    </source>
</evidence>
<keyword evidence="3" id="KW-1185">Reference proteome</keyword>
<dbReference type="Proteomes" id="UP000237846">
    <property type="component" value="Unassembled WGS sequence"/>
</dbReference>
<dbReference type="InterPro" id="IPR012312">
    <property type="entry name" value="Hemerythrin-like"/>
</dbReference>
<accession>A0A2T0Q1M2</accession>
<dbReference type="PANTHER" id="PTHR38048:SF2">
    <property type="entry name" value="HEMERYTHRIN-LIKE DOMAIN-CONTAINING PROTEIN"/>
    <property type="match status" value="1"/>
</dbReference>
<evidence type="ECO:0000259" key="1">
    <source>
        <dbReference type="Pfam" id="PF01814"/>
    </source>
</evidence>
<sequence length="176" mass="19071">MADRVRHGGAGAESPFAISEHDRLIAWGDELTRIHNRLRDALALAREAIESADGADPGDRATRELLLYCRGFCAALSGHHRGEDAALFPELLAARPDLAPVIAQLSRDHSMIDHLLAGLETAVESGAGTQERLRHLDGVEAVMETHFRYEEKKLISVLNAAALPGSRHGYLGPLAE</sequence>
<feature type="domain" description="Hemerythrin-like" evidence="1">
    <location>
        <begin position="29"/>
        <end position="156"/>
    </location>
</feature>
<evidence type="ECO:0000313" key="2">
    <source>
        <dbReference type="EMBL" id="PRX97671.1"/>
    </source>
</evidence>
<protein>
    <submittedName>
        <fullName evidence="2">Hemerythrin HHE cation binding domain-containing protein</fullName>
    </submittedName>
</protein>
<gene>
    <name evidence="2" type="ORF">CLV72_10521</name>
</gene>
<dbReference type="Gene3D" id="1.20.120.520">
    <property type="entry name" value="nmb1532 protein domain like"/>
    <property type="match status" value="1"/>
</dbReference>
<dbReference type="AlphaFoldDB" id="A0A2T0Q1M2"/>
<proteinExistence type="predicted"/>
<dbReference type="PANTHER" id="PTHR38048">
    <property type="entry name" value="EXPRESSED PROTEIN"/>
    <property type="match status" value="1"/>
</dbReference>
<dbReference type="InterPro" id="IPR053206">
    <property type="entry name" value="Dimeric_xanthone_biosynth"/>
</dbReference>
<reference evidence="2 3" key="1">
    <citation type="submission" date="2018-03" db="EMBL/GenBank/DDBJ databases">
        <title>Genomic Encyclopedia of Archaeal and Bacterial Type Strains, Phase II (KMG-II): from individual species to whole genera.</title>
        <authorList>
            <person name="Goeker M."/>
        </authorList>
    </citation>
    <scope>NUCLEOTIDE SEQUENCE [LARGE SCALE GENOMIC DNA]</scope>
    <source>
        <strain evidence="2 3">DSM 45601</strain>
    </source>
</reference>
<dbReference type="EMBL" id="PVZC01000005">
    <property type="protein sequence ID" value="PRX97671.1"/>
    <property type="molecule type" value="Genomic_DNA"/>
</dbReference>